<comment type="caution">
    <text evidence="1">The sequence shown here is derived from an EMBL/GenBank/DDBJ whole genome shotgun (WGS) entry which is preliminary data.</text>
</comment>
<dbReference type="EMBL" id="CAJHJT010000056">
    <property type="protein sequence ID" value="CAD7013900.1"/>
    <property type="molecule type" value="Genomic_DNA"/>
</dbReference>
<proteinExistence type="predicted"/>
<organism evidence="1 2">
    <name type="scientific">Ceratitis capitata</name>
    <name type="common">Mediterranean fruit fly</name>
    <name type="synonym">Tephritis capitata</name>
    <dbReference type="NCBI Taxonomy" id="7213"/>
    <lineage>
        <taxon>Eukaryota</taxon>
        <taxon>Metazoa</taxon>
        <taxon>Ecdysozoa</taxon>
        <taxon>Arthropoda</taxon>
        <taxon>Hexapoda</taxon>
        <taxon>Insecta</taxon>
        <taxon>Pterygota</taxon>
        <taxon>Neoptera</taxon>
        <taxon>Endopterygota</taxon>
        <taxon>Diptera</taxon>
        <taxon>Brachycera</taxon>
        <taxon>Muscomorpha</taxon>
        <taxon>Tephritoidea</taxon>
        <taxon>Tephritidae</taxon>
        <taxon>Ceratitis</taxon>
        <taxon>Ceratitis</taxon>
    </lineage>
</organism>
<gene>
    <name evidence="1" type="ORF">CCAP1982_LOCUS21915</name>
</gene>
<evidence type="ECO:0000313" key="1">
    <source>
        <dbReference type="EMBL" id="CAD7013900.1"/>
    </source>
</evidence>
<reference evidence="1" key="1">
    <citation type="submission" date="2020-11" db="EMBL/GenBank/DDBJ databases">
        <authorList>
            <person name="Whitehead M."/>
        </authorList>
    </citation>
    <scope>NUCLEOTIDE SEQUENCE</scope>
    <source>
        <strain evidence="1">EGII</strain>
    </source>
</reference>
<accession>A0A811VF22</accession>
<keyword evidence="2" id="KW-1185">Reference proteome</keyword>
<protein>
    <submittedName>
        <fullName evidence="1">(Mediterranean fruit fly) hypothetical protein</fullName>
    </submittedName>
</protein>
<evidence type="ECO:0000313" key="2">
    <source>
        <dbReference type="Proteomes" id="UP000606786"/>
    </source>
</evidence>
<dbReference type="AlphaFoldDB" id="A0A811VF22"/>
<sequence length="59" mass="7089">MPLSMAIPRNLRQRDLDTLNFDIRMSSPYARATSFRIFGHFNKWLIYYEVSPIKYVPHN</sequence>
<dbReference type="Proteomes" id="UP000606786">
    <property type="component" value="Unassembled WGS sequence"/>
</dbReference>
<name>A0A811VF22_CERCA</name>